<gene>
    <name evidence="1" type="ORF">O6H91_13G056400</name>
</gene>
<comment type="caution">
    <text evidence="1">The sequence shown here is derived from an EMBL/GenBank/DDBJ whole genome shotgun (WGS) entry which is preliminary data.</text>
</comment>
<dbReference type="Proteomes" id="UP001162992">
    <property type="component" value="Chromosome 13"/>
</dbReference>
<proteinExistence type="predicted"/>
<sequence length="460" mass="52129">MKMMARQLWRHLMSSVSFHSGGGRRVSDRCARIKIPNNNPTQSSTALGGTAFASQNGLLRYIGGLHHCTDWVSSEWRISKHGRLFSTEKQLPLSQDLIGILKLRMTSIEARYDRLTKELSQPEARPEDIAKINRELSKLEFSFNHITRLRSKQKEIDNLKMLVVDETSEEEEIRQMAADELKVAIREEVELQYEILLQLLPRDDADDRGCIMEVRAGTGGEEASLFAMDIFKMYERYAHYNDWRFEVLGIAETDLRGYKEASASVSGTGVYGRLKFESGVHRVQRVPLTEKSGRVHTSAASVAVLPQADEVDVQLRNEDLRIDTYRSGGAGGQHCNTTSSAVRITHLPTGIVVAIQDERSQHQNRAKAFNILRAKLYDMERSRLHANRSELRSEQIGSGDRSERIRTYNFPQGRVTDHRVGITQHAIEQIMQGEGLDTFIDALKMKEEIDALASFKVARS</sequence>
<reference evidence="2" key="1">
    <citation type="journal article" date="2024" name="Proc. Natl. Acad. Sci. U.S.A.">
        <title>Extraordinary preservation of gene collinearity over three hundred million years revealed in homosporous lycophytes.</title>
        <authorList>
            <person name="Li C."/>
            <person name="Wickell D."/>
            <person name="Kuo L.Y."/>
            <person name="Chen X."/>
            <person name="Nie B."/>
            <person name="Liao X."/>
            <person name="Peng D."/>
            <person name="Ji J."/>
            <person name="Jenkins J."/>
            <person name="Williams M."/>
            <person name="Shu S."/>
            <person name="Plott C."/>
            <person name="Barry K."/>
            <person name="Rajasekar S."/>
            <person name="Grimwood J."/>
            <person name="Han X."/>
            <person name="Sun S."/>
            <person name="Hou Z."/>
            <person name="He W."/>
            <person name="Dai G."/>
            <person name="Sun C."/>
            <person name="Schmutz J."/>
            <person name="Leebens-Mack J.H."/>
            <person name="Li F.W."/>
            <person name="Wang L."/>
        </authorList>
    </citation>
    <scope>NUCLEOTIDE SEQUENCE [LARGE SCALE GENOMIC DNA]</scope>
    <source>
        <strain evidence="2">cv. PW_Plant_1</strain>
    </source>
</reference>
<organism evidence="1 2">
    <name type="scientific">Diphasiastrum complanatum</name>
    <name type="common">Issler's clubmoss</name>
    <name type="synonym">Lycopodium complanatum</name>
    <dbReference type="NCBI Taxonomy" id="34168"/>
    <lineage>
        <taxon>Eukaryota</taxon>
        <taxon>Viridiplantae</taxon>
        <taxon>Streptophyta</taxon>
        <taxon>Embryophyta</taxon>
        <taxon>Tracheophyta</taxon>
        <taxon>Lycopodiopsida</taxon>
        <taxon>Lycopodiales</taxon>
        <taxon>Lycopodiaceae</taxon>
        <taxon>Lycopodioideae</taxon>
        <taxon>Diphasiastrum</taxon>
    </lineage>
</organism>
<evidence type="ECO:0000313" key="1">
    <source>
        <dbReference type="EMBL" id="KAJ7533591.1"/>
    </source>
</evidence>
<keyword evidence="2" id="KW-1185">Reference proteome</keyword>
<evidence type="ECO:0000313" key="2">
    <source>
        <dbReference type="Proteomes" id="UP001162992"/>
    </source>
</evidence>
<dbReference type="EMBL" id="CM055104">
    <property type="protein sequence ID" value="KAJ7533591.1"/>
    <property type="molecule type" value="Genomic_DNA"/>
</dbReference>
<accession>A0ACC2BUY2</accession>
<name>A0ACC2BUY2_DIPCM</name>
<protein>
    <submittedName>
        <fullName evidence="1">Uncharacterized protein</fullName>
    </submittedName>
</protein>